<dbReference type="PATRIC" id="fig|889378.3.peg.1806"/>
<dbReference type="KEGG" id="sfc:Spiaf_1817"/>
<evidence type="ECO:0008006" key="3">
    <source>
        <dbReference type="Google" id="ProtNLM"/>
    </source>
</evidence>
<proteinExistence type="predicted"/>
<dbReference type="PROSITE" id="PS51257">
    <property type="entry name" value="PROKAR_LIPOPROTEIN"/>
    <property type="match status" value="1"/>
</dbReference>
<accession>H9UK31</accession>
<dbReference type="HOGENOM" id="CLU_070263_0_0_12"/>
<dbReference type="Gene3D" id="1.25.40.10">
    <property type="entry name" value="Tetratricopeptide repeat domain"/>
    <property type="match status" value="1"/>
</dbReference>
<dbReference type="EMBL" id="CP003282">
    <property type="protein sequence ID" value="AFG37874.1"/>
    <property type="molecule type" value="Genomic_DNA"/>
</dbReference>
<name>H9UK31_SPIAZ</name>
<dbReference type="OrthoDB" id="350162at2"/>
<dbReference type="STRING" id="889378.Spiaf_1817"/>
<keyword evidence="2" id="KW-1185">Reference proteome</keyword>
<dbReference type="SUPFAM" id="SSF48452">
    <property type="entry name" value="TPR-like"/>
    <property type="match status" value="1"/>
</dbReference>
<sequence>MQRNVIAGAVLTVLLLVLYGCSNLLGGPVQQESAAELRQLLAERSDDPDAQVVVVEQLIQQLRKDDRHQEIQPLLSRLVARQPDNPYNAYYLTLIGEQLRSDGKPHAARLYYYRAVYRYPDVEIGSNSVHYRALNALLATTSDPERKLQHYTTLQSRFAGRIDPGLHHYHMARTYESIGDYEAAFEEYRKFISYPDTRIPGKPNAHRSVQQLLDFQNSSRNWTHETLDGLVREIQAAIAARNPARLNRSRSQANFFAMSWKQDESDANTQPNIDIGSFLIRNRIRYASELEPQSNSHEAFLWTSGWEARIPTWYLYFRKIDFPADPEIHGNWEWAGIYFGESL</sequence>
<reference evidence="2" key="1">
    <citation type="journal article" date="2013" name="Stand. Genomic Sci.">
        <title>Complete genome sequence of the halophilic bacterium Spirochaeta africana type strain (Z-7692(T)) from the alkaline Lake Magadi in the East African Rift.</title>
        <authorList>
            <person name="Liolos K."/>
            <person name="Abt B."/>
            <person name="Scheuner C."/>
            <person name="Teshima H."/>
            <person name="Held B."/>
            <person name="Lapidus A."/>
            <person name="Nolan M."/>
            <person name="Lucas S."/>
            <person name="Deshpande S."/>
            <person name="Cheng J.F."/>
            <person name="Tapia R."/>
            <person name="Goodwin L.A."/>
            <person name="Pitluck S."/>
            <person name="Pagani I."/>
            <person name="Ivanova N."/>
            <person name="Mavromatis K."/>
            <person name="Mikhailova N."/>
            <person name="Huntemann M."/>
            <person name="Pati A."/>
            <person name="Chen A."/>
            <person name="Palaniappan K."/>
            <person name="Land M."/>
            <person name="Rohde M."/>
            <person name="Tindall B.J."/>
            <person name="Detter J.C."/>
            <person name="Goker M."/>
            <person name="Bristow J."/>
            <person name="Eisen J.A."/>
            <person name="Markowitz V."/>
            <person name="Hugenholtz P."/>
            <person name="Woyke T."/>
            <person name="Klenk H.P."/>
            <person name="Kyrpides N.C."/>
        </authorList>
    </citation>
    <scope>NUCLEOTIDE SEQUENCE</scope>
    <source>
        <strain evidence="2">ATCC 700263 / DSM 8902 / Z-7692</strain>
    </source>
</reference>
<dbReference type="eggNOG" id="COG0457">
    <property type="taxonomic scope" value="Bacteria"/>
</dbReference>
<gene>
    <name evidence="1" type="ordered locus">Spiaf_1817</name>
</gene>
<organism evidence="1 2">
    <name type="scientific">Spirochaeta africana (strain ATCC 700263 / DSM 8902 / Z-7692)</name>
    <dbReference type="NCBI Taxonomy" id="889378"/>
    <lineage>
        <taxon>Bacteria</taxon>
        <taxon>Pseudomonadati</taxon>
        <taxon>Spirochaetota</taxon>
        <taxon>Spirochaetia</taxon>
        <taxon>Spirochaetales</taxon>
        <taxon>Spirochaetaceae</taxon>
        <taxon>Spirochaeta</taxon>
    </lineage>
</organism>
<dbReference type="RefSeq" id="WP_014455857.1">
    <property type="nucleotide sequence ID" value="NC_017098.1"/>
</dbReference>
<evidence type="ECO:0000313" key="2">
    <source>
        <dbReference type="Proteomes" id="UP000007383"/>
    </source>
</evidence>
<dbReference type="AlphaFoldDB" id="H9UK31"/>
<protein>
    <recommendedName>
        <fullName evidence="3">Tetratricopeptide repeat protein</fullName>
    </recommendedName>
</protein>
<dbReference type="Proteomes" id="UP000007383">
    <property type="component" value="Chromosome"/>
</dbReference>
<evidence type="ECO:0000313" key="1">
    <source>
        <dbReference type="EMBL" id="AFG37874.1"/>
    </source>
</evidence>
<dbReference type="InterPro" id="IPR011990">
    <property type="entry name" value="TPR-like_helical_dom_sf"/>
</dbReference>